<protein>
    <submittedName>
        <fullName evidence="1">Uncharacterized protein</fullName>
    </submittedName>
</protein>
<proteinExistence type="predicted"/>
<keyword evidence="2" id="KW-1185">Reference proteome</keyword>
<dbReference type="RefSeq" id="WP_168769381.1">
    <property type="nucleotide sequence ID" value="NZ_QBUD01000001.1"/>
</dbReference>
<comment type="caution">
    <text evidence="1">The sequence shown here is derived from an EMBL/GenBank/DDBJ whole genome shotgun (WGS) entry which is preliminary data.</text>
</comment>
<reference evidence="1 2" key="1">
    <citation type="submission" date="2018-04" db="EMBL/GenBank/DDBJ databases">
        <title>Genomic Encyclopedia of Archaeal and Bacterial Type Strains, Phase II (KMG-II): from individual species to whole genera.</title>
        <authorList>
            <person name="Goeker M."/>
        </authorList>
    </citation>
    <scope>NUCLEOTIDE SEQUENCE [LARGE SCALE GENOMIC DNA]</scope>
    <source>
        <strain evidence="1 2">DSM 29955</strain>
    </source>
</reference>
<dbReference type="EMBL" id="QBUD01000001">
    <property type="protein sequence ID" value="PUB18995.1"/>
    <property type="molecule type" value="Genomic_DNA"/>
</dbReference>
<organism evidence="1 2">
    <name type="scientific">Yoonia sediminilitoris</name>
    <dbReference type="NCBI Taxonomy" id="1286148"/>
    <lineage>
        <taxon>Bacteria</taxon>
        <taxon>Pseudomonadati</taxon>
        <taxon>Pseudomonadota</taxon>
        <taxon>Alphaproteobacteria</taxon>
        <taxon>Rhodobacterales</taxon>
        <taxon>Paracoccaceae</taxon>
        <taxon>Yoonia</taxon>
    </lineage>
</organism>
<dbReference type="Proteomes" id="UP000244523">
    <property type="component" value="Unassembled WGS sequence"/>
</dbReference>
<accession>A0A2T6KR35</accession>
<evidence type="ECO:0000313" key="2">
    <source>
        <dbReference type="Proteomes" id="UP000244523"/>
    </source>
</evidence>
<gene>
    <name evidence="1" type="ORF">C8N45_101586</name>
</gene>
<dbReference type="AlphaFoldDB" id="A0A2T6KR35"/>
<sequence length="49" mass="5404">MNAQEVYPVFDAGLTRAFGCRLPIVVQLEQEARVALARLWPARAMGNSS</sequence>
<evidence type="ECO:0000313" key="1">
    <source>
        <dbReference type="EMBL" id="PUB18995.1"/>
    </source>
</evidence>
<name>A0A2T6KR35_9RHOB</name>